<feature type="transmembrane region" description="Helical" evidence="6">
    <location>
        <begin position="95"/>
        <end position="117"/>
    </location>
</feature>
<accession>A0ABT8L5T1</accession>
<dbReference type="EMBL" id="JAUJEB010000002">
    <property type="protein sequence ID" value="MDN5213105.1"/>
    <property type="molecule type" value="Genomic_DNA"/>
</dbReference>
<feature type="transmembrane region" description="Helical" evidence="6">
    <location>
        <begin position="442"/>
        <end position="461"/>
    </location>
</feature>
<sequence>MKENSPPKWIDWFLSWYCNPSLLEEIQGDLYELYAERLEKEGRWSADLKYLWDTLRCFRWSNIKRKSPLLNNRQGLWRLSFTLALRHAQKNKTGFLIKTLGLSICLSFALLLTAFVVNELTFDHFHVNHKQIYRVSSRVTFENQVTHYAVTPFPIGAALKDAIPEIENYFRFTYEEKPIYYLGDKIFYDEATFIADSNFLKVLSYRLLAGNDQALSEPDKIVLTESLARKFFGNNNALGQVVEYGEGFELEVAAIIEDPPANSHLRFDALISWDTFDHYDEWANLNAYNYLLVGPEVSVTQVKDKVSAEVGNFHDLIVREYNGTFEAMLENIAEIHFSQNLEEDIAEKRNKRSVLLLIAAIVLLFITGLINYLNLTLTELTGSIKKMSILGVFGGLAKDHRKMLTSETAMILSIVLPLVAWFGYYGLWFAETHMSTYIDRSVLMNPILVSTGIGFLLLVFASNHLNLWMLSGPGYLIRALKGRFNTMGKGISLRKVLVAGQMSFSIIMIALIIIIVDQFNFIENADKGFDNKDIMVVKLRSPNPAGMESFSQAIRQMDGVVQVAGSSYFPGIIETKYVFQIETESGMKQQLISMMNCSVEYFKTLNIQFDQGHGFYENRVLGHEDGFIINEAAAKAFGWEKGVGKIINGPLSGQNEAYQSGKVIGVVKDFNFATLHETIEPMIIFLSDDNWTNPFIYIKTSPIHQADLITWVEKEFKTLWPQYPFEWEYLDTKYLSLYKKDYELKSIFEVGLVISILISCLGIFSISALLGTLRSKEMGIRKVVGAAPSQLFFLHLKNFLQFLMMAMLVAYPLVWYLSDQWLQNFAYHVVLNGWNYIMPGIFALLIILITAGYQGIKSAMINPIDILEHE</sequence>
<proteinExistence type="predicted"/>
<dbReference type="InterPro" id="IPR047699">
    <property type="entry name" value="Permease_put_prefix"/>
</dbReference>
<evidence type="ECO:0000256" key="6">
    <source>
        <dbReference type="SAM" id="Phobius"/>
    </source>
</evidence>
<gene>
    <name evidence="9" type="ORF">QQ020_13645</name>
</gene>
<dbReference type="PANTHER" id="PTHR30572:SF18">
    <property type="entry name" value="ABC-TYPE MACROLIDE FAMILY EXPORT SYSTEM PERMEASE COMPONENT 2"/>
    <property type="match status" value="1"/>
</dbReference>
<evidence type="ECO:0000256" key="1">
    <source>
        <dbReference type="ARBA" id="ARBA00004651"/>
    </source>
</evidence>
<dbReference type="InterPro" id="IPR050250">
    <property type="entry name" value="Macrolide_Exporter_MacB"/>
</dbReference>
<evidence type="ECO:0000256" key="2">
    <source>
        <dbReference type="ARBA" id="ARBA00022475"/>
    </source>
</evidence>
<dbReference type="NCBIfam" id="NF038404">
    <property type="entry name" value="perm_prefix_2"/>
    <property type="match status" value="1"/>
</dbReference>
<dbReference type="Pfam" id="PF02687">
    <property type="entry name" value="FtsX"/>
    <property type="match status" value="1"/>
</dbReference>
<name>A0ABT8L5T1_9BACT</name>
<keyword evidence="3 6" id="KW-0812">Transmembrane</keyword>
<organism evidence="9 10">
    <name type="scientific">Agaribacillus aureus</name>
    <dbReference type="NCBI Taxonomy" id="3051825"/>
    <lineage>
        <taxon>Bacteria</taxon>
        <taxon>Pseudomonadati</taxon>
        <taxon>Bacteroidota</taxon>
        <taxon>Cytophagia</taxon>
        <taxon>Cytophagales</taxon>
        <taxon>Splendidivirgaceae</taxon>
        <taxon>Agaribacillus</taxon>
    </lineage>
</organism>
<keyword evidence="4 6" id="KW-1133">Transmembrane helix</keyword>
<feature type="domain" description="ABC3 transporter permease C-terminal" evidence="7">
    <location>
        <begin position="752"/>
        <end position="863"/>
    </location>
</feature>
<evidence type="ECO:0000256" key="3">
    <source>
        <dbReference type="ARBA" id="ARBA00022692"/>
    </source>
</evidence>
<reference evidence="9" key="1">
    <citation type="submission" date="2023-06" db="EMBL/GenBank/DDBJ databases">
        <title>Genomic of Agaribacillus aureum.</title>
        <authorList>
            <person name="Wang G."/>
        </authorList>
    </citation>
    <scope>NUCLEOTIDE SEQUENCE</scope>
    <source>
        <strain evidence="9">BMA12</strain>
    </source>
</reference>
<dbReference type="Proteomes" id="UP001172083">
    <property type="component" value="Unassembled WGS sequence"/>
</dbReference>
<evidence type="ECO:0000259" key="7">
    <source>
        <dbReference type="Pfam" id="PF02687"/>
    </source>
</evidence>
<feature type="domain" description="MacB-like periplasmic core" evidence="8">
    <location>
        <begin position="99"/>
        <end position="307"/>
    </location>
</feature>
<feature type="transmembrane region" description="Helical" evidence="6">
    <location>
        <begin position="799"/>
        <end position="817"/>
    </location>
</feature>
<dbReference type="Pfam" id="PF12704">
    <property type="entry name" value="MacB_PCD"/>
    <property type="match status" value="1"/>
</dbReference>
<feature type="transmembrane region" description="Helical" evidence="6">
    <location>
        <begin position="354"/>
        <end position="373"/>
    </location>
</feature>
<evidence type="ECO:0000313" key="10">
    <source>
        <dbReference type="Proteomes" id="UP001172083"/>
    </source>
</evidence>
<comment type="caution">
    <text evidence="9">The sequence shown here is derived from an EMBL/GenBank/DDBJ whole genome shotgun (WGS) entry which is preliminary data.</text>
</comment>
<dbReference type="RefSeq" id="WP_346758445.1">
    <property type="nucleotide sequence ID" value="NZ_JAUJEB010000002.1"/>
</dbReference>
<dbReference type="InterPro" id="IPR003838">
    <property type="entry name" value="ABC3_permease_C"/>
</dbReference>
<dbReference type="InterPro" id="IPR025857">
    <property type="entry name" value="MacB_PCD"/>
</dbReference>
<evidence type="ECO:0000256" key="5">
    <source>
        <dbReference type="ARBA" id="ARBA00023136"/>
    </source>
</evidence>
<feature type="transmembrane region" description="Helical" evidence="6">
    <location>
        <begin position="750"/>
        <end position="773"/>
    </location>
</feature>
<feature type="transmembrane region" description="Helical" evidence="6">
    <location>
        <begin position="409"/>
        <end position="430"/>
    </location>
</feature>
<evidence type="ECO:0000313" key="9">
    <source>
        <dbReference type="EMBL" id="MDN5213105.1"/>
    </source>
</evidence>
<evidence type="ECO:0000259" key="8">
    <source>
        <dbReference type="Pfam" id="PF12704"/>
    </source>
</evidence>
<feature type="transmembrane region" description="Helical" evidence="6">
    <location>
        <begin position="837"/>
        <end position="856"/>
    </location>
</feature>
<evidence type="ECO:0000256" key="4">
    <source>
        <dbReference type="ARBA" id="ARBA00022989"/>
    </source>
</evidence>
<keyword evidence="2" id="KW-1003">Cell membrane</keyword>
<dbReference type="PANTHER" id="PTHR30572">
    <property type="entry name" value="MEMBRANE COMPONENT OF TRANSPORTER-RELATED"/>
    <property type="match status" value="1"/>
</dbReference>
<keyword evidence="10" id="KW-1185">Reference proteome</keyword>
<keyword evidence="5 6" id="KW-0472">Membrane</keyword>
<comment type="subcellular location">
    <subcellularLocation>
        <location evidence="1">Cell membrane</location>
        <topology evidence="1">Multi-pass membrane protein</topology>
    </subcellularLocation>
</comment>
<protein>
    <submittedName>
        <fullName evidence="9">ABC transporter permease</fullName>
    </submittedName>
</protein>
<feature type="transmembrane region" description="Helical" evidence="6">
    <location>
        <begin position="496"/>
        <end position="516"/>
    </location>
</feature>